<evidence type="ECO:0000256" key="1">
    <source>
        <dbReference type="SAM" id="SignalP"/>
    </source>
</evidence>
<dbReference type="AlphaFoldDB" id="A0A1H5ULF6"/>
<gene>
    <name evidence="2" type="ORF">SAMN05444390_101425</name>
</gene>
<keyword evidence="3" id="KW-1185">Reference proteome</keyword>
<dbReference type="OrthoDB" id="6997572at2"/>
<feature type="chain" id="PRO_5009286297" description="DUF3080 domain-containing protein" evidence="1">
    <location>
        <begin position="24"/>
        <end position="355"/>
    </location>
</feature>
<evidence type="ECO:0008006" key="4">
    <source>
        <dbReference type="Google" id="ProtNLM"/>
    </source>
</evidence>
<sequence>MRLTFVTLLLLALALSGCSKPTARDMLENYTERVGNALEQTVDIDFDAALAQRPAYPPRRERQLQIPEIREGLIDVLDFRHCDLLHRIAERNTSLAKLAPGSQRLIYELEMLPALRQCHDKLADSDDEDLQALNQRVTAIIESKEQSLPALTWNAIYNSEEMEQQFALGAPPLGLPEEGVTAVPQTALEHFADIASLTRQQNWQAPAYTANLEKDFEQLYRSSFGAEWLTSLALLTHTLEQTAAAINQRLERRPICFKQQPNNQARIIRNVFQQFYAGEFQPYLSSVERPGRLWREYQLKTIADLPLPPAAAEYFTKVFDADRDDALWHRYLEARDLHTQSWQRLLRQCGMMPGS</sequence>
<dbReference type="Proteomes" id="UP000236745">
    <property type="component" value="Unassembled WGS sequence"/>
</dbReference>
<name>A0A1H5ULF6_9GAMM</name>
<accession>A0A1H5ULF6</accession>
<evidence type="ECO:0000313" key="2">
    <source>
        <dbReference type="EMBL" id="SEF75882.1"/>
    </source>
</evidence>
<dbReference type="RefSeq" id="WP_104001419.1">
    <property type="nucleotide sequence ID" value="NZ_FNVQ01000001.1"/>
</dbReference>
<dbReference type="EMBL" id="FNVQ01000001">
    <property type="protein sequence ID" value="SEF75882.1"/>
    <property type="molecule type" value="Genomic_DNA"/>
</dbReference>
<proteinExistence type="predicted"/>
<feature type="signal peptide" evidence="1">
    <location>
        <begin position="1"/>
        <end position="23"/>
    </location>
</feature>
<dbReference type="InterPro" id="IPR021431">
    <property type="entry name" value="DUF3080"/>
</dbReference>
<organism evidence="2 3">
    <name type="scientific">Marinobacterium lutimaris</name>
    <dbReference type="NCBI Taxonomy" id="568106"/>
    <lineage>
        <taxon>Bacteria</taxon>
        <taxon>Pseudomonadati</taxon>
        <taxon>Pseudomonadota</taxon>
        <taxon>Gammaproteobacteria</taxon>
        <taxon>Oceanospirillales</taxon>
        <taxon>Oceanospirillaceae</taxon>
        <taxon>Marinobacterium</taxon>
    </lineage>
</organism>
<dbReference type="PROSITE" id="PS51257">
    <property type="entry name" value="PROKAR_LIPOPROTEIN"/>
    <property type="match status" value="1"/>
</dbReference>
<protein>
    <recommendedName>
        <fullName evidence="4">DUF3080 domain-containing protein</fullName>
    </recommendedName>
</protein>
<keyword evidence="1" id="KW-0732">Signal</keyword>
<evidence type="ECO:0000313" key="3">
    <source>
        <dbReference type="Proteomes" id="UP000236745"/>
    </source>
</evidence>
<reference evidence="2 3" key="1">
    <citation type="submission" date="2016-10" db="EMBL/GenBank/DDBJ databases">
        <authorList>
            <person name="de Groot N.N."/>
        </authorList>
    </citation>
    <scope>NUCLEOTIDE SEQUENCE [LARGE SCALE GENOMIC DNA]</scope>
    <source>
        <strain evidence="2 3">DSM 22012</strain>
    </source>
</reference>
<dbReference type="Pfam" id="PF11279">
    <property type="entry name" value="DUF3080"/>
    <property type="match status" value="1"/>
</dbReference>